<feature type="domain" description="Transposase (putative) YhgA-like" evidence="1">
    <location>
        <begin position="6"/>
        <end position="197"/>
    </location>
</feature>
<dbReference type="GO" id="GO:1990238">
    <property type="term" value="F:double-stranded DNA endonuclease activity"/>
    <property type="evidence" value="ECO:0007669"/>
    <property type="project" value="TreeGrafter"/>
</dbReference>
<gene>
    <name evidence="2" type="ORF">MAIT1_04770</name>
</gene>
<dbReference type="PANTHER" id="PTHR34611">
    <property type="match status" value="1"/>
</dbReference>
<dbReference type="PANTHER" id="PTHR34611:SF2">
    <property type="entry name" value="INACTIVE RECOMBINATION-PROMOTING NUCLEASE-LIKE PROTEIN RPNE-RELATED"/>
    <property type="match status" value="1"/>
</dbReference>
<evidence type="ECO:0000259" key="1">
    <source>
        <dbReference type="Pfam" id="PF04754"/>
    </source>
</evidence>
<sequence length="228" mass="25571">MTDVAQPHDRFLKALLSDPSKAGTLIKERLPKGVAELLSPDSPELVDGTFVDGEFREHLTDRLFRVKTLGGQAAYIYTLVEHKSYPDEWIAFQLLRYMVRIWEQFAKQGHKRLPPIVPLVVYHGGRAWGAAARFSELLEAEESLLLHLLDFSYGVADLGRIEDDALSQDARLRSALMAMKYAFQSAASVVIMPEIGKGVQGDPECVFRRKAVSDSDRKRPPIPTQNGH</sequence>
<name>A0A1Y2K6Z1_9PROT</name>
<dbReference type="AlphaFoldDB" id="A0A1Y2K6Z1"/>
<dbReference type="RefSeq" id="WP_085441423.1">
    <property type="nucleotide sequence ID" value="NZ_LVJN01000017.1"/>
</dbReference>
<dbReference type="Pfam" id="PF04754">
    <property type="entry name" value="Transposase_31"/>
    <property type="match status" value="1"/>
</dbReference>
<dbReference type="InterPro" id="IPR051699">
    <property type="entry name" value="Rpn/YhgA-like_nuclease"/>
</dbReference>
<dbReference type="STRING" id="1434232.MAIT1_04770"/>
<reference evidence="2 3" key="1">
    <citation type="journal article" date="2016" name="BMC Genomics">
        <title>Combined genomic and structural analyses of a cultured magnetotactic bacterium reveals its niche adaptation to a dynamic environment.</title>
        <authorList>
            <person name="Araujo A.C."/>
            <person name="Morillo V."/>
            <person name="Cypriano J."/>
            <person name="Teixeira L.C."/>
            <person name="Leao P."/>
            <person name="Lyra S."/>
            <person name="Almeida L.G."/>
            <person name="Bazylinski D.A."/>
            <person name="Vasconcellos A.T."/>
            <person name="Abreu F."/>
            <person name="Lins U."/>
        </authorList>
    </citation>
    <scope>NUCLEOTIDE SEQUENCE [LARGE SCALE GENOMIC DNA]</scope>
    <source>
        <strain evidence="2 3">IT-1</strain>
    </source>
</reference>
<proteinExistence type="predicted"/>
<dbReference type="GO" id="GO:0006310">
    <property type="term" value="P:DNA recombination"/>
    <property type="evidence" value="ECO:0007669"/>
    <property type="project" value="TreeGrafter"/>
</dbReference>
<keyword evidence="3" id="KW-1185">Reference proteome</keyword>
<dbReference type="EMBL" id="LVJN01000017">
    <property type="protein sequence ID" value="OSM05936.1"/>
    <property type="molecule type" value="Genomic_DNA"/>
</dbReference>
<comment type="caution">
    <text evidence="2">The sequence shown here is derived from an EMBL/GenBank/DDBJ whole genome shotgun (WGS) entry which is preliminary data.</text>
</comment>
<organism evidence="2 3">
    <name type="scientific">Magnetofaba australis IT-1</name>
    <dbReference type="NCBI Taxonomy" id="1434232"/>
    <lineage>
        <taxon>Bacteria</taxon>
        <taxon>Pseudomonadati</taxon>
        <taxon>Pseudomonadota</taxon>
        <taxon>Magnetococcia</taxon>
        <taxon>Magnetococcales</taxon>
        <taxon>Magnetococcaceae</taxon>
        <taxon>Magnetofaba</taxon>
    </lineage>
</organism>
<dbReference type="Proteomes" id="UP000194003">
    <property type="component" value="Unassembled WGS sequence"/>
</dbReference>
<evidence type="ECO:0000313" key="3">
    <source>
        <dbReference type="Proteomes" id="UP000194003"/>
    </source>
</evidence>
<protein>
    <recommendedName>
        <fullName evidence="1">Transposase (putative) YhgA-like domain-containing protein</fullName>
    </recommendedName>
</protein>
<dbReference type="InterPro" id="IPR006842">
    <property type="entry name" value="Transposase_31"/>
</dbReference>
<evidence type="ECO:0000313" key="2">
    <source>
        <dbReference type="EMBL" id="OSM05936.1"/>
    </source>
</evidence>
<accession>A0A1Y2K6Z1</accession>